<accession>A0A397J091</accession>
<keyword evidence="2" id="KW-1185">Reference proteome</keyword>
<organism evidence="1 2">
    <name type="scientific">Diversispora epigaea</name>
    <dbReference type="NCBI Taxonomy" id="1348612"/>
    <lineage>
        <taxon>Eukaryota</taxon>
        <taxon>Fungi</taxon>
        <taxon>Fungi incertae sedis</taxon>
        <taxon>Mucoromycota</taxon>
        <taxon>Glomeromycotina</taxon>
        <taxon>Glomeromycetes</taxon>
        <taxon>Diversisporales</taxon>
        <taxon>Diversisporaceae</taxon>
        <taxon>Diversispora</taxon>
    </lineage>
</organism>
<evidence type="ECO:0000313" key="2">
    <source>
        <dbReference type="Proteomes" id="UP000266861"/>
    </source>
</evidence>
<proteinExistence type="predicted"/>
<dbReference type="AlphaFoldDB" id="A0A397J091"/>
<dbReference type="OrthoDB" id="2367938at2759"/>
<comment type="caution">
    <text evidence="1">The sequence shown here is derived from an EMBL/GenBank/DDBJ whole genome shotgun (WGS) entry which is preliminary data.</text>
</comment>
<protein>
    <submittedName>
        <fullName evidence="1">Uncharacterized protein</fullName>
    </submittedName>
</protein>
<gene>
    <name evidence="1" type="ORF">Glove_132g28</name>
</gene>
<dbReference type="Proteomes" id="UP000266861">
    <property type="component" value="Unassembled WGS sequence"/>
</dbReference>
<sequence length="101" mass="11666">MLAKKSDKDDNPFRLAKSDIDAILYASDLKAGIKKVNSHYRIGSTTIKKIWTYYEHANSIEPDIVKSDPIEVKRKRKQAEMERITKNIFRTELGKLIQADD</sequence>
<evidence type="ECO:0000313" key="1">
    <source>
        <dbReference type="EMBL" id="RHZ80777.1"/>
    </source>
</evidence>
<name>A0A397J091_9GLOM</name>
<dbReference type="EMBL" id="PQFF01000123">
    <property type="protein sequence ID" value="RHZ80777.1"/>
    <property type="molecule type" value="Genomic_DNA"/>
</dbReference>
<reference evidence="1 2" key="1">
    <citation type="submission" date="2018-08" db="EMBL/GenBank/DDBJ databases">
        <title>Genome and evolution of the arbuscular mycorrhizal fungus Diversispora epigaea (formerly Glomus versiforme) and its bacterial endosymbionts.</title>
        <authorList>
            <person name="Sun X."/>
            <person name="Fei Z."/>
            <person name="Harrison M."/>
        </authorList>
    </citation>
    <scope>NUCLEOTIDE SEQUENCE [LARGE SCALE GENOMIC DNA]</scope>
    <source>
        <strain evidence="1 2">IT104</strain>
    </source>
</reference>